<reference evidence="1 2" key="1">
    <citation type="submission" date="2021-08" db="EMBL/GenBank/DDBJ databases">
        <title>Lysobacter sp. strain CJ11 Genome sequencing and assembly.</title>
        <authorList>
            <person name="Kim I."/>
        </authorList>
    </citation>
    <scope>NUCLEOTIDE SEQUENCE [LARGE SCALE GENOMIC DNA]</scope>
    <source>
        <strain evidence="1 2">CJ11</strain>
    </source>
</reference>
<evidence type="ECO:0000313" key="2">
    <source>
        <dbReference type="Proteomes" id="UP000824755"/>
    </source>
</evidence>
<keyword evidence="2" id="KW-1185">Reference proteome</keyword>
<dbReference type="RefSeq" id="WP_220379656.1">
    <property type="nucleotide sequence ID" value="NZ_CP080544.1"/>
</dbReference>
<sequence length="118" mass="11929">MSTQGLKDNLGETGSHLKNAAVAAGESIKSAAGVAVDELKLGKANTKAELADGALSGIAAAENMGAAAKEQMDVLMEKGRDVVDSAAELIRERPLTAFGIAFAAGWAISKVAGMGKDK</sequence>
<accession>A0ABX8WPA1</accession>
<protein>
    <recommendedName>
        <fullName evidence="3">DUF883 family protein</fullName>
    </recommendedName>
</protein>
<name>A0ABX8WPA1_9GAMM</name>
<gene>
    <name evidence="1" type="ORF">H8L67_09730</name>
</gene>
<dbReference type="EMBL" id="CP080544">
    <property type="protein sequence ID" value="QYR52836.1"/>
    <property type="molecule type" value="Genomic_DNA"/>
</dbReference>
<organism evidence="1 2">
    <name type="scientific">Lysobacter soyae</name>
    <dbReference type="NCBI Taxonomy" id="2764185"/>
    <lineage>
        <taxon>Bacteria</taxon>
        <taxon>Pseudomonadati</taxon>
        <taxon>Pseudomonadota</taxon>
        <taxon>Gammaproteobacteria</taxon>
        <taxon>Lysobacterales</taxon>
        <taxon>Lysobacteraceae</taxon>
        <taxon>Lysobacter</taxon>
    </lineage>
</organism>
<proteinExistence type="predicted"/>
<dbReference type="Proteomes" id="UP000824755">
    <property type="component" value="Chromosome"/>
</dbReference>
<evidence type="ECO:0008006" key="3">
    <source>
        <dbReference type="Google" id="ProtNLM"/>
    </source>
</evidence>
<evidence type="ECO:0000313" key="1">
    <source>
        <dbReference type="EMBL" id="QYR52836.1"/>
    </source>
</evidence>